<accession>A0A6J4J8X4</accession>
<feature type="compositionally biased region" description="Basic residues" evidence="1">
    <location>
        <begin position="186"/>
        <end position="197"/>
    </location>
</feature>
<evidence type="ECO:0000256" key="1">
    <source>
        <dbReference type="SAM" id="MobiDB-lite"/>
    </source>
</evidence>
<reference evidence="2" key="1">
    <citation type="submission" date="2020-02" db="EMBL/GenBank/DDBJ databases">
        <authorList>
            <person name="Meier V. D."/>
        </authorList>
    </citation>
    <scope>NUCLEOTIDE SEQUENCE</scope>
    <source>
        <strain evidence="2">AVDCRST_MAG54</strain>
    </source>
</reference>
<keyword evidence="2" id="KW-0808">Transferase</keyword>
<dbReference type="EMBL" id="CADCTH010000402">
    <property type="protein sequence ID" value="CAA9273932.1"/>
    <property type="molecule type" value="Genomic_DNA"/>
</dbReference>
<dbReference type="AlphaFoldDB" id="A0A6J4J8X4"/>
<evidence type="ECO:0000313" key="2">
    <source>
        <dbReference type="EMBL" id="CAA9273932.1"/>
    </source>
</evidence>
<feature type="region of interest" description="Disordered" evidence="1">
    <location>
        <begin position="1"/>
        <end position="212"/>
    </location>
</feature>
<sequence>DDPRPRPPDRPGVLGPGHRTRGGGGAGAAGQRGQRADRRAAVARPGVPRGALRRRRAEPGVAVGGLRRVRGGVAHRHLRRRPRAPVGARHRLRQDRRPHRRQGAHRRRARGAVDARRAGVVDHPHHRRTRTGRDPAAVLGAAPRRDPRQPRRQDQDGGADPRPGPRDHAAARGPAARGGRADGGRGRGHGRHRRRLPRAGPAPALPGARRRL</sequence>
<dbReference type="EC" id="2.7.8.5" evidence="2"/>
<name>A0A6J4J8X4_9PSEU</name>
<organism evidence="2">
    <name type="scientific">uncultured Actinomycetospora sp</name>
    <dbReference type="NCBI Taxonomy" id="1135996"/>
    <lineage>
        <taxon>Bacteria</taxon>
        <taxon>Bacillati</taxon>
        <taxon>Actinomycetota</taxon>
        <taxon>Actinomycetes</taxon>
        <taxon>Pseudonocardiales</taxon>
        <taxon>Pseudonocardiaceae</taxon>
        <taxon>Actinomycetospora</taxon>
        <taxon>environmental samples</taxon>
    </lineage>
</organism>
<feature type="non-terminal residue" evidence="2">
    <location>
        <position position="212"/>
    </location>
</feature>
<feature type="compositionally biased region" description="Basic and acidic residues" evidence="1">
    <location>
        <begin position="143"/>
        <end position="155"/>
    </location>
</feature>
<protein>
    <submittedName>
        <fullName evidence="2">CDP-diacylglycerol--glycerol-3-phosphate 3-phosphatidyltransferase</fullName>
        <ecNumber evidence="2">2.7.8.5</ecNumber>
    </submittedName>
</protein>
<dbReference type="GO" id="GO:0008444">
    <property type="term" value="F:CDP-diacylglycerol-glycerol-3-phosphate 3-phosphatidyltransferase activity"/>
    <property type="evidence" value="ECO:0007669"/>
    <property type="project" value="UniProtKB-EC"/>
</dbReference>
<proteinExistence type="predicted"/>
<feature type="non-terminal residue" evidence="2">
    <location>
        <position position="1"/>
    </location>
</feature>
<feature type="compositionally biased region" description="Basic and acidic residues" evidence="1">
    <location>
        <begin position="111"/>
        <end position="123"/>
    </location>
</feature>
<feature type="compositionally biased region" description="Basic residues" evidence="1">
    <location>
        <begin position="67"/>
        <end position="110"/>
    </location>
</feature>
<feature type="compositionally biased region" description="Low complexity" evidence="1">
    <location>
        <begin position="198"/>
        <end position="212"/>
    </location>
</feature>
<gene>
    <name evidence="2" type="ORF">AVDCRST_MAG54-3167</name>
</gene>